<protein>
    <submittedName>
        <fullName evidence="2">Membrane protein</fullName>
    </submittedName>
</protein>
<feature type="transmembrane region" description="Helical" evidence="1">
    <location>
        <begin position="13"/>
        <end position="33"/>
    </location>
</feature>
<gene>
    <name evidence="2" type="ORF">JANAI62_05130</name>
</gene>
<reference evidence="2 3" key="1">
    <citation type="submission" date="2021-05" db="EMBL/GenBank/DDBJ databases">
        <title>Bacteria Genome sequencing.</title>
        <authorList>
            <person name="Takabe Y."/>
            <person name="Nakajima Y."/>
            <person name="Suzuki S."/>
            <person name="Shiozaki T."/>
        </authorList>
    </citation>
    <scope>NUCLEOTIDE SEQUENCE [LARGE SCALE GENOMIC DNA]</scope>
    <source>
        <strain evidence="2 3">AI_62</strain>
    </source>
</reference>
<organism evidence="2 3">
    <name type="scientific">Jannaschia pagri</name>
    <dbReference type="NCBI Taxonomy" id="2829797"/>
    <lineage>
        <taxon>Bacteria</taxon>
        <taxon>Pseudomonadati</taxon>
        <taxon>Pseudomonadota</taxon>
        <taxon>Alphaproteobacteria</taxon>
        <taxon>Rhodobacterales</taxon>
        <taxon>Roseobacteraceae</taxon>
        <taxon>Jannaschia</taxon>
    </lineage>
</organism>
<keyword evidence="1" id="KW-0472">Membrane</keyword>
<proteinExistence type="predicted"/>
<keyword evidence="1" id="KW-0812">Transmembrane</keyword>
<accession>A0ABQ4NHK3</accession>
<evidence type="ECO:0000313" key="2">
    <source>
        <dbReference type="EMBL" id="GIT93890.1"/>
    </source>
</evidence>
<dbReference type="RefSeq" id="WP_255576067.1">
    <property type="nucleotide sequence ID" value="NZ_BPFH01000001.1"/>
</dbReference>
<feature type="transmembrane region" description="Helical" evidence="1">
    <location>
        <begin position="42"/>
        <end position="61"/>
    </location>
</feature>
<evidence type="ECO:0000256" key="1">
    <source>
        <dbReference type="SAM" id="Phobius"/>
    </source>
</evidence>
<feature type="transmembrane region" description="Helical" evidence="1">
    <location>
        <begin position="103"/>
        <end position="120"/>
    </location>
</feature>
<dbReference type="Pfam" id="PF10067">
    <property type="entry name" value="DUF2306"/>
    <property type="match status" value="1"/>
</dbReference>
<dbReference type="InterPro" id="IPR018750">
    <property type="entry name" value="DUF2306_membrane"/>
</dbReference>
<dbReference type="EMBL" id="BPFH01000001">
    <property type="protein sequence ID" value="GIT93890.1"/>
    <property type="molecule type" value="Genomic_DNA"/>
</dbReference>
<sequence length="133" mass="14357">MDWTPLWQADMPIPPHAMAAFAALGLGAVQFALPKGTLPHRILGWAWVGVMAVVAITSFWIHTFRLIGPFSPIHLLSCLVLVSLVRMVVAARTGNIAAHRRTVIQLYALGLILTGLFTLIPGRVMHGVLFGGA</sequence>
<keyword evidence="1" id="KW-1133">Transmembrane helix</keyword>
<comment type="caution">
    <text evidence="2">The sequence shown here is derived from an EMBL/GenBank/DDBJ whole genome shotgun (WGS) entry which is preliminary data.</text>
</comment>
<name>A0ABQ4NHK3_9RHOB</name>
<evidence type="ECO:0000313" key="3">
    <source>
        <dbReference type="Proteomes" id="UP000786693"/>
    </source>
</evidence>
<dbReference type="Proteomes" id="UP000786693">
    <property type="component" value="Unassembled WGS sequence"/>
</dbReference>
<feature type="transmembrane region" description="Helical" evidence="1">
    <location>
        <begin position="73"/>
        <end position="91"/>
    </location>
</feature>
<keyword evidence="3" id="KW-1185">Reference proteome</keyword>